<organism evidence="1">
    <name type="scientific">Amphimedon queenslandica</name>
    <name type="common">Sponge</name>
    <dbReference type="NCBI Taxonomy" id="400682"/>
    <lineage>
        <taxon>Eukaryota</taxon>
        <taxon>Metazoa</taxon>
        <taxon>Porifera</taxon>
        <taxon>Demospongiae</taxon>
        <taxon>Heteroscleromorpha</taxon>
        <taxon>Haplosclerida</taxon>
        <taxon>Niphatidae</taxon>
        <taxon>Amphimedon</taxon>
    </lineage>
</organism>
<dbReference type="InterPro" id="IPR043502">
    <property type="entry name" value="DNA/RNA_pol_sf"/>
</dbReference>
<accession>A0A1X7VBF5</accession>
<dbReference type="InParanoid" id="A0A1X7VBF5"/>
<dbReference type="OMA" id="SHHEMSY"/>
<name>A0A1X7VBF5_AMPQE</name>
<protein>
    <submittedName>
        <fullName evidence="1">Uncharacterized protein</fullName>
    </submittedName>
</protein>
<dbReference type="PANTHER" id="PTHR47331">
    <property type="entry name" value="PHD-TYPE DOMAIN-CONTAINING PROTEIN"/>
    <property type="match status" value="1"/>
</dbReference>
<dbReference type="AlphaFoldDB" id="A0A1X7VBF5"/>
<dbReference type="OrthoDB" id="8052806at2759"/>
<dbReference type="SUPFAM" id="SSF56672">
    <property type="entry name" value="DNA/RNA polymerases"/>
    <property type="match status" value="1"/>
</dbReference>
<dbReference type="EnsemblMetazoa" id="Aqu2.1.37318_001">
    <property type="protein sequence ID" value="Aqu2.1.37318_001"/>
    <property type="gene ID" value="Aqu2.1.37318"/>
</dbReference>
<reference evidence="1" key="1">
    <citation type="submission" date="2017-05" db="UniProtKB">
        <authorList>
            <consortium name="EnsemblMetazoa"/>
        </authorList>
    </citation>
    <scope>IDENTIFICATION</scope>
</reference>
<sequence length="163" mass="18668">KSDSIIREQLDLGIVVPVSDSEEPCSKLHYLPHHAVVRYDTTTTKLRIVYDASAKSGGPSFNECFHMGHSLNQKIFDILFCFRVHAIALIAYIEKAFLMVQIAEQDQDILRFLWIKDFNDEKTELVELQFTRVVYYIPVQFGTEVEAAAWNLKNVATSQSDIL</sequence>
<evidence type="ECO:0000313" key="1">
    <source>
        <dbReference type="EnsemblMetazoa" id="Aqu2.1.37318_001"/>
    </source>
</evidence>
<proteinExistence type="predicted"/>
<dbReference type="PANTHER" id="PTHR47331:SF1">
    <property type="entry name" value="GAG-LIKE PROTEIN"/>
    <property type="match status" value="1"/>
</dbReference>